<proteinExistence type="inferred from homology"/>
<dbReference type="PIRSF" id="PIRSF002741">
    <property type="entry name" value="MppA"/>
    <property type="match status" value="1"/>
</dbReference>
<keyword evidence="3" id="KW-0732">Signal</keyword>
<evidence type="ECO:0000259" key="5">
    <source>
        <dbReference type="Pfam" id="PF00496"/>
    </source>
</evidence>
<feature type="region of interest" description="Disordered" evidence="4">
    <location>
        <begin position="31"/>
        <end position="60"/>
    </location>
</feature>
<comment type="similarity">
    <text evidence="1">Belongs to the bacterial solute-binding protein 5 family.</text>
</comment>
<evidence type="ECO:0000256" key="1">
    <source>
        <dbReference type="ARBA" id="ARBA00005695"/>
    </source>
</evidence>
<name>A0ABT8HTD1_9BACL</name>
<sequence length="548" mass="61225">MMFEKRMGRMLLTVIAIVSMLFVSACSSNEATSKNKDKQNSAKEAGTPQNGGTISIGYTQEPDTMDVHKTSMSIVDDIGTQIGGSLLVFDPKTLELKPHLAESYSISEDGKKITFKLREGIKFHDGTPFTAKAYKETFDRLLDPKTGATVVKNLLAGVKSIKAPDDATLIIELAAPTAPVLSNLAIEGFMQPLSKKAIDTHGDKYGRNPVGVGPWKFKEWKNGQSITLAKNEDYKWSKYYFSNKGSAYPDELVYKFIKDYQTMLSALDSGSIDIAANLLPKDAKRYSANPQFNVFEFDRQGMGLTIEMNTENEILKDIKVRKALNMLINKDSIIKAVLQGEGNPAYGPISSNIFGYDKNIEKYGYQYNKDEAVKLLKSSGWKKNSKGMLEKDGKELSFELSSSGQWNQPAQIVQAMFKEAGIGIKIQSFEAGALSEKVSKGDYELTFLGYSYPDPDILFMLFHSSQLGGFNHSRAKNKELDALLEKGRATLDSEERKKIYAEAQKIIVEEAYWAPIYVEKMFFVSNKRVHGLKQSQTTLLFHDSWVKK</sequence>
<organism evidence="6 7">
    <name type="scientific">Fictibacillus fluitans</name>
    <dbReference type="NCBI Taxonomy" id="3058422"/>
    <lineage>
        <taxon>Bacteria</taxon>
        <taxon>Bacillati</taxon>
        <taxon>Bacillota</taxon>
        <taxon>Bacilli</taxon>
        <taxon>Bacillales</taxon>
        <taxon>Fictibacillaceae</taxon>
        <taxon>Fictibacillus</taxon>
    </lineage>
</organism>
<dbReference type="Gene3D" id="3.40.190.10">
    <property type="entry name" value="Periplasmic binding protein-like II"/>
    <property type="match status" value="1"/>
</dbReference>
<evidence type="ECO:0000313" key="6">
    <source>
        <dbReference type="EMBL" id="MDN4524040.1"/>
    </source>
</evidence>
<dbReference type="InterPro" id="IPR030678">
    <property type="entry name" value="Peptide/Ni-bd"/>
</dbReference>
<keyword evidence="7" id="KW-1185">Reference proteome</keyword>
<evidence type="ECO:0000256" key="4">
    <source>
        <dbReference type="SAM" id="MobiDB-lite"/>
    </source>
</evidence>
<dbReference type="EMBL" id="JAUHTR010000002">
    <property type="protein sequence ID" value="MDN4524040.1"/>
    <property type="molecule type" value="Genomic_DNA"/>
</dbReference>
<comment type="caution">
    <text evidence="6">The sequence shown here is derived from an EMBL/GenBank/DDBJ whole genome shotgun (WGS) entry which is preliminary data.</text>
</comment>
<dbReference type="RefSeq" id="WP_301165095.1">
    <property type="nucleotide sequence ID" value="NZ_JAUHTR010000002.1"/>
</dbReference>
<keyword evidence="2" id="KW-0813">Transport</keyword>
<dbReference type="InterPro" id="IPR000914">
    <property type="entry name" value="SBP_5_dom"/>
</dbReference>
<dbReference type="PANTHER" id="PTHR30290">
    <property type="entry name" value="PERIPLASMIC BINDING COMPONENT OF ABC TRANSPORTER"/>
    <property type="match status" value="1"/>
</dbReference>
<dbReference type="PROSITE" id="PS51257">
    <property type="entry name" value="PROKAR_LIPOPROTEIN"/>
    <property type="match status" value="1"/>
</dbReference>
<accession>A0ABT8HTD1</accession>
<feature type="domain" description="Solute-binding protein family 5" evidence="5">
    <location>
        <begin position="95"/>
        <end position="465"/>
    </location>
</feature>
<evidence type="ECO:0000313" key="7">
    <source>
        <dbReference type="Proteomes" id="UP001172721"/>
    </source>
</evidence>
<dbReference type="InterPro" id="IPR039424">
    <property type="entry name" value="SBP_5"/>
</dbReference>
<evidence type="ECO:0000256" key="3">
    <source>
        <dbReference type="ARBA" id="ARBA00022729"/>
    </source>
</evidence>
<protein>
    <submittedName>
        <fullName evidence="6">ABC transporter substrate-binding protein</fullName>
    </submittedName>
</protein>
<feature type="compositionally biased region" description="Polar residues" evidence="4">
    <location>
        <begin position="47"/>
        <end position="60"/>
    </location>
</feature>
<dbReference type="Pfam" id="PF00496">
    <property type="entry name" value="SBP_bac_5"/>
    <property type="match status" value="1"/>
</dbReference>
<dbReference type="Proteomes" id="UP001172721">
    <property type="component" value="Unassembled WGS sequence"/>
</dbReference>
<evidence type="ECO:0000256" key="2">
    <source>
        <dbReference type="ARBA" id="ARBA00022448"/>
    </source>
</evidence>
<dbReference type="SUPFAM" id="SSF53850">
    <property type="entry name" value="Periplasmic binding protein-like II"/>
    <property type="match status" value="1"/>
</dbReference>
<dbReference type="CDD" id="cd08492">
    <property type="entry name" value="PBP2_NikA_DppA_OppA_like_15"/>
    <property type="match status" value="1"/>
</dbReference>
<dbReference type="Gene3D" id="3.90.76.10">
    <property type="entry name" value="Dipeptide-binding Protein, Domain 1"/>
    <property type="match status" value="1"/>
</dbReference>
<reference evidence="6" key="1">
    <citation type="submission" date="2023-07" db="EMBL/GenBank/DDBJ databases">
        <title>Fictibacillus sp. isolated from freshwater pond.</title>
        <authorList>
            <person name="Kirdat K."/>
            <person name="Bhat A."/>
            <person name="Mourya A."/>
            <person name="Yadav A."/>
        </authorList>
    </citation>
    <scope>NUCLEOTIDE SEQUENCE</scope>
    <source>
        <strain evidence="6">NE201</strain>
    </source>
</reference>
<gene>
    <name evidence="6" type="ORF">QYB97_06120</name>
</gene>
<dbReference type="Gene3D" id="3.10.105.10">
    <property type="entry name" value="Dipeptide-binding Protein, Domain 3"/>
    <property type="match status" value="1"/>
</dbReference>
<dbReference type="PANTHER" id="PTHR30290:SF9">
    <property type="entry name" value="OLIGOPEPTIDE-BINDING PROTEIN APPA"/>
    <property type="match status" value="1"/>
</dbReference>